<evidence type="ECO:0000256" key="3">
    <source>
        <dbReference type="ARBA" id="ARBA00022723"/>
    </source>
</evidence>
<proteinExistence type="inferred from homology"/>
<keyword evidence="4 9" id="KW-0223">Dioxygenase</keyword>
<feature type="binding site" evidence="8">
    <location>
        <position position="130"/>
    </location>
    <ligand>
        <name>Fe cation</name>
        <dbReference type="ChEBI" id="CHEBI:24875"/>
        <note>catalytic</note>
    </ligand>
</feature>
<feature type="compositionally biased region" description="Polar residues" evidence="10">
    <location>
        <begin position="1"/>
        <end position="12"/>
    </location>
</feature>
<dbReference type="EC" id="1.13.11.20" evidence="2 9"/>
<dbReference type="AlphaFoldDB" id="A0A642UIM0"/>
<keyword evidence="6 8" id="KW-0408">Iron</keyword>
<dbReference type="CDD" id="cd10548">
    <property type="entry name" value="cupin_CDO"/>
    <property type="match status" value="1"/>
</dbReference>
<dbReference type="SUPFAM" id="SSF51182">
    <property type="entry name" value="RmlC-like cupins"/>
    <property type="match status" value="1"/>
</dbReference>
<organism evidence="11 12">
    <name type="scientific">Diutina rugosa</name>
    <name type="common">Yeast</name>
    <name type="synonym">Candida rugosa</name>
    <dbReference type="NCBI Taxonomy" id="5481"/>
    <lineage>
        <taxon>Eukaryota</taxon>
        <taxon>Fungi</taxon>
        <taxon>Dikarya</taxon>
        <taxon>Ascomycota</taxon>
        <taxon>Saccharomycotina</taxon>
        <taxon>Pichiomycetes</taxon>
        <taxon>Debaryomycetaceae</taxon>
        <taxon>Diutina</taxon>
    </lineage>
</organism>
<comment type="cofactor">
    <cofactor evidence="9">
        <name>Fe cation</name>
        <dbReference type="ChEBI" id="CHEBI:24875"/>
    </cofactor>
    <text evidence="9">Binds 1 Fe cation per subunit.</text>
</comment>
<dbReference type="OMA" id="YTENQVT"/>
<accession>A0A642UIM0</accession>
<dbReference type="RefSeq" id="XP_034011006.1">
    <property type="nucleotide sequence ID" value="XM_034157127.1"/>
</dbReference>
<dbReference type="InterPro" id="IPR010300">
    <property type="entry name" value="CDO_1"/>
</dbReference>
<evidence type="ECO:0000313" key="12">
    <source>
        <dbReference type="Proteomes" id="UP000449547"/>
    </source>
</evidence>
<dbReference type="VEuPathDB" id="FungiDB:DIURU_004272"/>
<evidence type="ECO:0000256" key="1">
    <source>
        <dbReference type="ARBA" id="ARBA00006622"/>
    </source>
</evidence>
<comment type="caution">
    <text evidence="11">The sequence shown here is derived from an EMBL/GenBank/DDBJ whole genome shotgun (WGS) entry which is preliminary data.</text>
</comment>
<dbReference type="Proteomes" id="UP000449547">
    <property type="component" value="Unassembled WGS sequence"/>
</dbReference>
<dbReference type="InterPro" id="IPR011051">
    <property type="entry name" value="RmlC_Cupin_sf"/>
</dbReference>
<keyword evidence="12" id="KW-1185">Reference proteome</keyword>
<dbReference type="Pfam" id="PF05995">
    <property type="entry name" value="CDO_I"/>
    <property type="match status" value="1"/>
</dbReference>
<dbReference type="GeneID" id="54782923"/>
<evidence type="ECO:0000256" key="4">
    <source>
        <dbReference type="ARBA" id="ARBA00022964"/>
    </source>
</evidence>
<dbReference type="InterPro" id="IPR014710">
    <property type="entry name" value="RmlC-like_jellyroll"/>
</dbReference>
<gene>
    <name evidence="11" type="ORF">DIURU_004272</name>
</gene>
<dbReference type="GO" id="GO:0017172">
    <property type="term" value="F:cysteine dioxygenase activity"/>
    <property type="evidence" value="ECO:0007669"/>
    <property type="project" value="UniProtKB-UniRule"/>
</dbReference>
<keyword evidence="5 9" id="KW-0560">Oxidoreductase</keyword>
<evidence type="ECO:0000256" key="8">
    <source>
        <dbReference type="PIRSR" id="PIRSR610300-51"/>
    </source>
</evidence>
<feature type="binding site" evidence="8">
    <location>
        <position position="181"/>
    </location>
    <ligand>
        <name>Fe cation</name>
        <dbReference type="ChEBI" id="CHEBI:24875"/>
        <note>catalytic</note>
    </ligand>
</feature>
<dbReference type="PANTHER" id="PTHR12918:SF1">
    <property type="entry name" value="CYSTEINE DIOXYGENASE TYPE 1"/>
    <property type="match status" value="1"/>
</dbReference>
<name>A0A642UIM0_DIURU</name>
<evidence type="ECO:0000256" key="9">
    <source>
        <dbReference type="RuleBase" id="RU366010"/>
    </source>
</evidence>
<dbReference type="GO" id="GO:0019448">
    <property type="term" value="P:L-cysteine catabolic process"/>
    <property type="evidence" value="ECO:0007669"/>
    <property type="project" value="TreeGrafter"/>
</dbReference>
<dbReference type="OrthoDB" id="543511at2759"/>
<dbReference type="EMBL" id="SWFT01000122">
    <property type="protein sequence ID" value="KAA8899605.1"/>
    <property type="molecule type" value="Genomic_DNA"/>
</dbReference>
<feature type="binding site" evidence="8">
    <location>
        <position position="128"/>
    </location>
    <ligand>
        <name>Fe cation</name>
        <dbReference type="ChEBI" id="CHEBI:24875"/>
        <note>catalytic</note>
    </ligand>
</feature>
<evidence type="ECO:0000256" key="5">
    <source>
        <dbReference type="ARBA" id="ARBA00023002"/>
    </source>
</evidence>
<comment type="catalytic activity">
    <reaction evidence="9">
        <text>L-cysteine + O2 = 3-sulfino-L-alanine + H(+)</text>
        <dbReference type="Rhea" id="RHEA:20441"/>
        <dbReference type="ChEBI" id="CHEBI:15378"/>
        <dbReference type="ChEBI" id="CHEBI:15379"/>
        <dbReference type="ChEBI" id="CHEBI:35235"/>
        <dbReference type="ChEBI" id="CHEBI:61085"/>
        <dbReference type="EC" id="1.13.11.20"/>
    </reaction>
</comment>
<evidence type="ECO:0000256" key="6">
    <source>
        <dbReference type="ARBA" id="ARBA00023004"/>
    </source>
</evidence>
<feature type="cross-link" description="3'-(S-cysteinyl)-tyrosine (Cys-Tyr)" evidence="7">
    <location>
        <begin position="135"/>
        <end position="197"/>
    </location>
</feature>
<dbReference type="GO" id="GO:0008198">
    <property type="term" value="F:ferrous iron binding"/>
    <property type="evidence" value="ECO:0007669"/>
    <property type="project" value="TreeGrafter"/>
</dbReference>
<protein>
    <recommendedName>
        <fullName evidence="2 9">Cysteine dioxygenase</fullName>
        <ecNumber evidence="2 9">1.13.11.20</ecNumber>
    </recommendedName>
</protein>
<keyword evidence="3 8" id="KW-0479">Metal-binding</keyword>
<comment type="similarity">
    <text evidence="1 9">Belongs to the cysteine dioxygenase family.</text>
</comment>
<evidence type="ECO:0000256" key="2">
    <source>
        <dbReference type="ARBA" id="ARBA00013133"/>
    </source>
</evidence>
<sequence length="240" mass="26508">MFLVPQPNTTPTAPGCGPVASKPTTQRVQRTVYPVNSLDIDLPASSKLHHLILELRHLLEGQGLSSEDIDIDAIKEAMEAYTSDESEWSHMALHDPSRNYSRNGVVNINNNANMLLLVWSPGKSSAIHDHANAHCCMKILKGTLQESLYDLPEGQTEMVPKKHTLLPRDSVGYISDDIGLHKISNPTNEVAVSLHVYTPPYASKFGCSMYEANGTKHHVDMSKYYSWQGELVNSTGHSTC</sequence>
<feature type="region of interest" description="Disordered" evidence="10">
    <location>
        <begin position="1"/>
        <end position="23"/>
    </location>
</feature>
<keyword evidence="7" id="KW-0883">Thioether bond</keyword>
<reference evidence="11 12" key="1">
    <citation type="submission" date="2019-07" db="EMBL/GenBank/DDBJ databases">
        <title>Genome assembly of two rare yeast pathogens: Diutina rugosa and Trichomonascus ciferrii.</title>
        <authorList>
            <person name="Mixao V."/>
            <person name="Saus E."/>
            <person name="Hansen A."/>
            <person name="Lass-Flor C."/>
            <person name="Gabaldon T."/>
        </authorList>
    </citation>
    <scope>NUCLEOTIDE SEQUENCE [LARGE SCALE GENOMIC DNA]</scope>
    <source>
        <strain evidence="11 12">CBS 613</strain>
    </source>
</reference>
<dbReference type="Gene3D" id="2.60.120.10">
    <property type="entry name" value="Jelly Rolls"/>
    <property type="match status" value="1"/>
</dbReference>
<dbReference type="PANTHER" id="PTHR12918">
    <property type="entry name" value="CYSTEINE DIOXYGENASE"/>
    <property type="match status" value="1"/>
</dbReference>
<evidence type="ECO:0000256" key="7">
    <source>
        <dbReference type="PIRSR" id="PIRSR610300-50"/>
    </source>
</evidence>
<evidence type="ECO:0000256" key="10">
    <source>
        <dbReference type="SAM" id="MobiDB-lite"/>
    </source>
</evidence>
<evidence type="ECO:0000313" key="11">
    <source>
        <dbReference type="EMBL" id="KAA8899605.1"/>
    </source>
</evidence>